<dbReference type="EMBL" id="CM000913">
    <property type="protein sequence ID" value="EFG09107.1"/>
    <property type="molecule type" value="Genomic_DNA"/>
</dbReference>
<dbReference type="Pfam" id="PF11350">
    <property type="entry name" value="DUF3152"/>
    <property type="match status" value="1"/>
</dbReference>
<sequence length="406" mass="42413">MDQGPPRTRGGHPEQRESGGAWGAPAPSGPYPSAQAPSQGAAHPAPEAAARPYPAEHREPAREPALHGAAEHARDSRIPGPRREFVEAFDAPGAPAPYAGPGTGGGGADDGGTEDGSAPPSTGRRLPGQRSGSKGRTLTGLAAAAVTAVLAVVVSGQVAQDRERDRDAGPAATGEDRADGDTGGADGSLPESRRDPSPAGDAVQPPTYDELMARQYPIDRELAADGAFEAVPGGDAVPGARGKAVRYRVDIEKGLPLDGALFARAVHRTLNDGRSWGGRGEMTFQRISSGQPSFVITLASPRTTDVWCAKSGLDTSIDKVSCDSAATDRVMINAYRWARGSETYGPRAMHAYRQMLINHEVGHRLGHGHVNCGTEGALAPVMQQQTKSLEINDIECRPNPWPYPGS</sequence>
<dbReference type="RefSeq" id="WP_003953897.1">
    <property type="nucleotide sequence ID" value="NZ_CM000913.1"/>
</dbReference>
<feature type="domain" description="DUF3152" evidence="2">
    <location>
        <begin position="223"/>
        <end position="404"/>
    </location>
</feature>
<dbReference type="OrthoDB" id="9779865at2"/>
<keyword evidence="4" id="KW-1185">Reference proteome</keyword>
<accession>B5GQ64</accession>
<evidence type="ECO:0000313" key="4">
    <source>
        <dbReference type="Proteomes" id="UP000002357"/>
    </source>
</evidence>
<feature type="compositionally biased region" description="Low complexity" evidence="1">
    <location>
        <begin position="90"/>
        <end position="100"/>
    </location>
</feature>
<evidence type="ECO:0000259" key="2">
    <source>
        <dbReference type="Pfam" id="PF11350"/>
    </source>
</evidence>
<feature type="region of interest" description="Disordered" evidence="1">
    <location>
        <begin position="158"/>
        <end position="208"/>
    </location>
</feature>
<feature type="compositionally biased region" description="Low complexity" evidence="1">
    <location>
        <begin position="23"/>
        <end position="53"/>
    </location>
</feature>
<evidence type="ECO:0000256" key="1">
    <source>
        <dbReference type="SAM" id="MobiDB-lite"/>
    </source>
</evidence>
<feature type="compositionally biased region" description="Basic and acidic residues" evidence="1">
    <location>
        <begin position="160"/>
        <end position="180"/>
    </location>
</feature>
<feature type="compositionally biased region" description="Gly residues" evidence="1">
    <location>
        <begin position="101"/>
        <end position="110"/>
    </location>
</feature>
<feature type="compositionally biased region" description="Basic and acidic residues" evidence="1">
    <location>
        <begin position="54"/>
        <end position="86"/>
    </location>
</feature>
<dbReference type="eggNOG" id="COG5479">
    <property type="taxonomic scope" value="Bacteria"/>
</dbReference>
<proteinExistence type="predicted"/>
<gene>
    <name evidence="3" type="ORF">SCLAV_4033</name>
</gene>
<dbReference type="KEGG" id="sclf:BB341_08585"/>
<name>B5GQ64_STRCL</name>
<evidence type="ECO:0000313" key="3">
    <source>
        <dbReference type="EMBL" id="EFG09107.1"/>
    </source>
</evidence>
<dbReference type="GeneID" id="93729478"/>
<organism evidence="3 4">
    <name type="scientific">Streptomyces clavuligerus</name>
    <dbReference type="NCBI Taxonomy" id="1901"/>
    <lineage>
        <taxon>Bacteria</taxon>
        <taxon>Bacillati</taxon>
        <taxon>Actinomycetota</taxon>
        <taxon>Actinomycetes</taxon>
        <taxon>Kitasatosporales</taxon>
        <taxon>Streptomycetaceae</taxon>
        <taxon>Streptomyces</taxon>
    </lineage>
</organism>
<dbReference type="AlphaFoldDB" id="B5GQ64"/>
<dbReference type="Proteomes" id="UP000002357">
    <property type="component" value="Chromosome"/>
</dbReference>
<dbReference type="STRING" id="1901.BB341_08585"/>
<dbReference type="InterPro" id="IPR022603">
    <property type="entry name" value="DUF3152"/>
</dbReference>
<reference evidence="3 4" key="1">
    <citation type="journal article" date="2010" name="Genome Biol. Evol.">
        <title>The sequence of a 1.8-mb bacterial linear plasmid reveals a rich evolutionary reservoir of secondary metabolic pathways.</title>
        <authorList>
            <person name="Medema M.H."/>
            <person name="Trefzer A."/>
            <person name="Kovalchuk A."/>
            <person name="van den Berg M."/>
            <person name="Mueller U."/>
            <person name="Heijne W."/>
            <person name="Wu L."/>
            <person name="Alam M.T."/>
            <person name="Ronning C.M."/>
            <person name="Nierman W.C."/>
            <person name="Bovenberg R.A.L."/>
            <person name="Breitling R."/>
            <person name="Takano E."/>
        </authorList>
    </citation>
    <scope>NUCLEOTIDE SEQUENCE [LARGE SCALE GENOMIC DNA]</scope>
    <source>
        <strain evidence="4">ATCC 27064 / DSM 738 / JCM 4710 / NBRC 13307 / NCIMB 12785 / NRRL 3585 / VKM Ac-602</strain>
    </source>
</reference>
<protein>
    <recommendedName>
        <fullName evidence="2">DUF3152 domain-containing protein</fullName>
    </recommendedName>
</protein>
<feature type="region of interest" description="Disordered" evidence="1">
    <location>
        <begin position="1"/>
        <end position="137"/>
    </location>
</feature>
<dbReference type="SUPFAM" id="SSF55486">
    <property type="entry name" value="Metalloproteases ('zincins'), catalytic domain"/>
    <property type="match status" value="1"/>
</dbReference>